<dbReference type="RefSeq" id="XP_013762678.1">
    <property type="nucleotide sequence ID" value="XM_013907224.1"/>
</dbReference>
<keyword evidence="1" id="KW-1133">Transmembrane helix</keyword>
<dbReference type="AlphaFoldDB" id="A0A0L0D8D3"/>
<sequence>MSTLATLAVVLALIAACLAQSPPPPPMTNTQSETVDNDDPAIGLGLAIVACVGVAGIVCLAGYCSLKRDERKLSKMEANDFHDEHSA</sequence>
<reference evidence="3 4" key="1">
    <citation type="submission" date="2010-05" db="EMBL/GenBank/DDBJ databases">
        <title>The Genome Sequence of Thecamonas trahens ATCC 50062.</title>
        <authorList>
            <consortium name="The Broad Institute Genome Sequencing Platform"/>
            <person name="Russ C."/>
            <person name="Cuomo C."/>
            <person name="Shea T."/>
            <person name="Young S.K."/>
            <person name="Zeng Q."/>
            <person name="Koehrsen M."/>
            <person name="Haas B."/>
            <person name="Borodovsky M."/>
            <person name="Guigo R."/>
            <person name="Alvarado L."/>
            <person name="Berlin A."/>
            <person name="Bochicchio J."/>
            <person name="Borenstein D."/>
            <person name="Chapman S."/>
            <person name="Chen Z."/>
            <person name="Freedman E."/>
            <person name="Gellesch M."/>
            <person name="Goldberg J."/>
            <person name="Griggs A."/>
            <person name="Gujja S."/>
            <person name="Heilman E."/>
            <person name="Heiman D."/>
            <person name="Hepburn T."/>
            <person name="Howarth C."/>
            <person name="Jen D."/>
            <person name="Larson L."/>
            <person name="Mehta T."/>
            <person name="Park D."/>
            <person name="Pearson M."/>
            <person name="Roberts A."/>
            <person name="Saif S."/>
            <person name="Shenoy N."/>
            <person name="Sisk P."/>
            <person name="Stolte C."/>
            <person name="Sykes S."/>
            <person name="Thomson T."/>
            <person name="Walk T."/>
            <person name="White J."/>
            <person name="Yandava C."/>
            <person name="Burger G."/>
            <person name="Gray M.W."/>
            <person name="Holland P.W.H."/>
            <person name="King N."/>
            <person name="Lang F.B.F."/>
            <person name="Roger A.J."/>
            <person name="Ruiz-Trillo I."/>
            <person name="Lander E."/>
            <person name="Nusbaum C."/>
        </authorList>
    </citation>
    <scope>NUCLEOTIDE SEQUENCE [LARGE SCALE GENOMIC DNA]</scope>
    <source>
        <strain evidence="3 4">ATCC 50062</strain>
    </source>
</reference>
<accession>A0A0L0D8D3</accession>
<evidence type="ECO:0000313" key="4">
    <source>
        <dbReference type="Proteomes" id="UP000054408"/>
    </source>
</evidence>
<evidence type="ECO:0000313" key="3">
    <source>
        <dbReference type="EMBL" id="KNC48622.1"/>
    </source>
</evidence>
<keyword evidence="4" id="KW-1185">Reference proteome</keyword>
<evidence type="ECO:0000256" key="2">
    <source>
        <dbReference type="SAM" id="SignalP"/>
    </source>
</evidence>
<evidence type="ECO:0008006" key="5">
    <source>
        <dbReference type="Google" id="ProtNLM"/>
    </source>
</evidence>
<dbReference type="Proteomes" id="UP000054408">
    <property type="component" value="Unassembled WGS sequence"/>
</dbReference>
<keyword evidence="1" id="KW-0472">Membrane</keyword>
<dbReference type="GeneID" id="25560208"/>
<proteinExistence type="predicted"/>
<organism evidence="3 4">
    <name type="scientific">Thecamonas trahens ATCC 50062</name>
    <dbReference type="NCBI Taxonomy" id="461836"/>
    <lineage>
        <taxon>Eukaryota</taxon>
        <taxon>Apusozoa</taxon>
        <taxon>Apusomonadida</taxon>
        <taxon>Apusomonadidae</taxon>
        <taxon>Thecamonas</taxon>
    </lineage>
</organism>
<keyword evidence="2" id="KW-0732">Signal</keyword>
<name>A0A0L0D8D3_THETB</name>
<feature type="chain" id="PRO_5005537296" description="Transmembrane protein" evidence="2">
    <location>
        <begin position="20"/>
        <end position="87"/>
    </location>
</feature>
<feature type="signal peptide" evidence="2">
    <location>
        <begin position="1"/>
        <end position="19"/>
    </location>
</feature>
<gene>
    <name evidence="3" type="ORF">AMSG_00399</name>
</gene>
<evidence type="ECO:0000256" key="1">
    <source>
        <dbReference type="SAM" id="Phobius"/>
    </source>
</evidence>
<protein>
    <recommendedName>
        <fullName evidence="5">Transmembrane protein</fullName>
    </recommendedName>
</protein>
<keyword evidence="1" id="KW-0812">Transmembrane</keyword>
<feature type="transmembrane region" description="Helical" evidence="1">
    <location>
        <begin position="43"/>
        <end position="66"/>
    </location>
</feature>
<dbReference type="EMBL" id="GL349434">
    <property type="protein sequence ID" value="KNC48622.1"/>
    <property type="molecule type" value="Genomic_DNA"/>
</dbReference>